<evidence type="ECO:0000259" key="11">
    <source>
        <dbReference type="PROSITE" id="PS50110"/>
    </source>
</evidence>
<organism evidence="12 13">
    <name type="scientific">Paraconexibacter antarcticus</name>
    <dbReference type="NCBI Taxonomy" id="2949664"/>
    <lineage>
        <taxon>Bacteria</taxon>
        <taxon>Bacillati</taxon>
        <taxon>Actinomycetota</taxon>
        <taxon>Thermoleophilia</taxon>
        <taxon>Solirubrobacterales</taxon>
        <taxon>Paraconexibacteraceae</taxon>
        <taxon>Paraconexibacter</taxon>
    </lineage>
</organism>
<dbReference type="InterPro" id="IPR036097">
    <property type="entry name" value="HisK_dim/P_sf"/>
</dbReference>
<gene>
    <name evidence="12" type="ORF">NBH00_11655</name>
</gene>
<evidence type="ECO:0000256" key="6">
    <source>
        <dbReference type="ARBA" id="ARBA00022777"/>
    </source>
</evidence>
<keyword evidence="5" id="KW-0808">Transferase</keyword>
<dbReference type="RefSeq" id="WP_254573492.1">
    <property type="nucleotide sequence ID" value="NZ_CP098502.1"/>
</dbReference>
<evidence type="ECO:0000256" key="9">
    <source>
        <dbReference type="SAM" id="Coils"/>
    </source>
</evidence>
<comment type="subcellular location">
    <subcellularLocation>
        <location evidence="2">Cell membrane</location>
    </subcellularLocation>
</comment>
<proteinExistence type="predicted"/>
<dbReference type="Gene3D" id="3.30.565.10">
    <property type="entry name" value="Histidine kinase-like ATPase, C-terminal domain"/>
    <property type="match status" value="2"/>
</dbReference>
<evidence type="ECO:0000256" key="7">
    <source>
        <dbReference type="ARBA" id="ARBA00023012"/>
    </source>
</evidence>
<keyword evidence="4 8" id="KW-0597">Phosphoprotein</keyword>
<evidence type="ECO:0000256" key="5">
    <source>
        <dbReference type="ARBA" id="ARBA00022679"/>
    </source>
</evidence>
<evidence type="ECO:0000256" key="2">
    <source>
        <dbReference type="ARBA" id="ARBA00004236"/>
    </source>
</evidence>
<dbReference type="PRINTS" id="PR00344">
    <property type="entry name" value="BCTRLSENSOR"/>
</dbReference>
<dbReference type="Pfam" id="PF00512">
    <property type="entry name" value="HisKA"/>
    <property type="match status" value="1"/>
</dbReference>
<dbReference type="EC" id="2.7.13.3" evidence="3"/>
<dbReference type="InterPro" id="IPR036890">
    <property type="entry name" value="HATPase_C_sf"/>
</dbReference>
<evidence type="ECO:0000259" key="10">
    <source>
        <dbReference type="PROSITE" id="PS50109"/>
    </source>
</evidence>
<dbReference type="Pfam" id="PF00072">
    <property type="entry name" value="Response_reg"/>
    <property type="match status" value="1"/>
</dbReference>
<dbReference type="SMART" id="SM00448">
    <property type="entry name" value="REC"/>
    <property type="match status" value="1"/>
</dbReference>
<keyword evidence="13" id="KW-1185">Reference proteome</keyword>
<keyword evidence="12" id="KW-0067">ATP-binding</keyword>
<dbReference type="Gene3D" id="1.10.287.130">
    <property type="match status" value="1"/>
</dbReference>
<dbReference type="InterPro" id="IPR003594">
    <property type="entry name" value="HATPase_dom"/>
</dbReference>
<feature type="domain" description="Response regulatory" evidence="11">
    <location>
        <begin position="445"/>
        <end position="562"/>
    </location>
</feature>
<dbReference type="PROSITE" id="PS50110">
    <property type="entry name" value="RESPONSE_REGULATORY"/>
    <property type="match status" value="1"/>
</dbReference>
<keyword evidence="9" id="KW-0175">Coiled coil</keyword>
<evidence type="ECO:0000256" key="1">
    <source>
        <dbReference type="ARBA" id="ARBA00000085"/>
    </source>
</evidence>
<evidence type="ECO:0000256" key="4">
    <source>
        <dbReference type="ARBA" id="ARBA00022553"/>
    </source>
</evidence>
<keyword evidence="6" id="KW-0418">Kinase</keyword>
<feature type="modified residue" description="4-aspartylphosphate" evidence="8">
    <location>
        <position position="494"/>
    </location>
</feature>
<dbReference type="CDD" id="cd00082">
    <property type="entry name" value="HisKA"/>
    <property type="match status" value="1"/>
</dbReference>
<evidence type="ECO:0000313" key="12">
    <source>
        <dbReference type="EMBL" id="UTI66837.1"/>
    </source>
</evidence>
<dbReference type="EMBL" id="CP098502">
    <property type="protein sequence ID" value="UTI66837.1"/>
    <property type="molecule type" value="Genomic_DNA"/>
</dbReference>
<feature type="coiled-coil region" evidence="9">
    <location>
        <begin position="153"/>
        <end position="190"/>
    </location>
</feature>
<keyword evidence="7" id="KW-0902">Two-component regulatory system</keyword>
<dbReference type="SUPFAM" id="SSF52172">
    <property type="entry name" value="CheY-like"/>
    <property type="match status" value="1"/>
</dbReference>
<evidence type="ECO:0000256" key="3">
    <source>
        <dbReference type="ARBA" id="ARBA00012438"/>
    </source>
</evidence>
<dbReference type="InterPro" id="IPR005467">
    <property type="entry name" value="His_kinase_dom"/>
</dbReference>
<comment type="catalytic activity">
    <reaction evidence="1">
        <text>ATP + protein L-histidine = ADP + protein N-phospho-L-histidine.</text>
        <dbReference type="EC" id="2.7.13.3"/>
    </reaction>
</comment>
<sequence>MLLAQIPLTTDESVVTARRQAREAAALLGFDAQDQTRIATAVSELARNAHRYARRGRVRLEVPEPARDRLRVEVVDEGPGIADVPLVLSGRYVSATGMGRGLSGVRRLMDDFDIDSGPTGTTVAIAKRGAGVGDGDLAAVRDRLGSRRSDTALDEVEQQNRELLRALGELRARQDELVALNRELEDTNRGVVALYAELDETAARLREADTAKTRFLSSFSHELRTPLNSIQALAGLLLEPGADPLTAEQSRQVTYVQRLAGDQIELVGDLLDIAKIEAGRLDVTVRSFSITEVFALLRAYLRPLVDEEAVTLTFTTRGDIPELDTDEDKLAQILRNFIANALKFTERGTVTVTAEADAGWLSVRVADTGIGIPEDALGRIFEEFTQGDRAPVRGGRGTGLGLALAQRLAGLLGGAVGAESVVGEGSTFWLRVPLRHAGLSPGDGPILIVDDDEPARYVIASLLKPLGWSTLEAAGGAAALTTIRDTPPAAVVLDLQMPGLDGRSVLKRLRSEPVTARLPVVIHTAAALASTDRAHLDALGAVVLDKARTSRDSLLRALSAASDKVRR</sequence>
<dbReference type="SMART" id="SM00388">
    <property type="entry name" value="HisKA"/>
    <property type="match status" value="1"/>
</dbReference>
<dbReference type="Pfam" id="PF13581">
    <property type="entry name" value="HATPase_c_2"/>
    <property type="match status" value="1"/>
</dbReference>
<dbReference type="Pfam" id="PF02518">
    <property type="entry name" value="HATPase_c"/>
    <property type="match status" value="1"/>
</dbReference>
<dbReference type="InterPro" id="IPR003661">
    <property type="entry name" value="HisK_dim/P_dom"/>
</dbReference>
<protein>
    <recommendedName>
        <fullName evidence="3">histidine kinase</fullName>
        <ecNumber evidence="3">2.7.13.3</ecNumber>
    </recommendedName>
</protein>
<dbReference type="Gene3D" id="3.40.50.2300">
    <property type="match status" value="1"/>
</dbReference>
<dbReference type="SMART" id="SM00387">
    <property type="entry name" value="HATPase_c"/>
    <property type="match status" value="2"/>
</dbReference>
<dbReference type="InterPro" id="IPR004358">
    <property type="entry name" value="Sig_transdc_His_kin-like_C"/>
</dbReference>
<dbReference type="PROSITE" id="PS50109">
    <property type="entry name" value="HIS_KIN"/>
    <property type="match status" value="1"/>
</dbReference>
<dbReference type="SUPFAM" id="SSF55874">
    <property type="entry name" value="ATPase domain of HSP90 chaperone/DNA topoisomerase II/histidine kinase"/>
    <property type="match status" value="2"/>
</dbReference>
<dbReference type="SUPFAM" id="SSF47384">
    <property type="entry name" value="Homodimeric domain of signal transducing histidine kinase"/>
    <property type="match status" value="1"/>
</dbReference>
<evidence type="ECO:0000313" key="13">
    <source>
        <dbReference type="Proteomes" id="UP001056035"/>
    </source>
</evidence>
<reference evidence="12 13" key="1">
    <citation type="submission" date="2022-06" db="EMBL/GenBank/DDBJ databases">
        <title>Paraconexibacter antarcticus.</title>
        <authorList>
            <person name="Kim C.S."/>
        </authorList>
    </citation>
    <scope>NUCLEOTIDE SEQUENCE [LARGE SCALE GENOMIC DNA]</scope>
    <source>
        <strain evidence="12 13">02-257</strain>
    </source>
</reference>
<dbReference type="PANTHER" id="PTHR43047:SF72">
    <property type="entry name" value="OSMOSENSING HISTIDINE PROTEIN KINASE SLN1"/>
    <property type="match status" value="1"/>
</dbReference>
<dbReference type="InterPro" id="IPR011006">
    <property type="entry name" value="CheY-like_superfamily"/>
</dbReference>
<accession>A0ABY5E1X4</accession>
<evidence type="ECO:0000256" key="8">
    <source>
        <dbReference type="PROSITE-ProRule" id="PRU00169"/>
    </source>
</evidence>
<keyword evidence="12" id="KW-0547">Nucleotide-binding</keyword>
<dbReference type="GO" id="GO:0005524">
    <property type="term" value="F:ATP binding"/>
    <property type="evidence" value="ECO:0007669"/>
    <property type="project" value="UniProtKB-KW"/>
</dbReference>
<dbReference type="InterPro" id="IPR001789">
    <property type="entry name" value="Sig_transdc_resp-reg_receiver"/>
</dbReference>
<dbReference type="PANTHER" id="PTHR43047">
    <property type="entry name" value="TWO-COMPONENT HISTIDINE PROTEIN KINASE"/>
    <property type="match status" value="1"/>
</dbReference>
<feature type="domain" description="Histidine kinase" evidence="10">
    <location>
        <begin position="218"/>
        <end position="436"/>
    </location>
</feature>
<dbReference type="Proteomes" id="UP001056035">
    <property type="component" value="Chromosome"/>
</dbReference>
<name>A0ABY5E1X4_9ACTN</name>